<organism evidence="2 3">
    <name type="scientific">Actinomadura verrucosospora</name>
    <dbReference type="NCBI Taxonomy" id="46165"/>
    <lineage>
        <taxon>Bacteria</taxon>
        <taxon>Bacillati</taxon>
        <taxon>Actinomycetota</taxon>
        <taxon>Actinomycetes</taxon>
        <taxon>Streptosporangiales</taxon>
        <taxon>Thermomonosporaceae</taxon>
        <taxon>Actinomadura</taxon>
    </lineage>
</organism>
<feature type="compositionally biased region" description="Polar residues" evidence="1">
    <location>
        <begin position="43"/>
        <end position="58"/>
    </location>
</feature>
<gene>
    <name evidence="2" type="ORF">ACTIVE_4920</name>
</gene>
<dbReference type="AlphaFoldDB" id="A0A7D3ZGX7"/>
<name>A0A7D3ZGX7_ACTVE</name>
<proteinExistence type="predicted"/>
<evidence type="ECO:0000313" key="3">
    <source>
        <dbReference type="Proteomes" id="UP000501240"/>
    </source>
</evidence>
<dbReference type="EMBL" id="CP053892">
    <property type="protein sequence ID" value="QKG23277.1"/>
    <property type="molecule type" value="Genomic_DNA"/>
</dbReference>
<feature type="region of interest" description="Disordered" evidence="1">
    <location>
        <begin position="1"/>
        <end position="58"/>
    </location>
</feature>
<keyword evidence="3" id="KW-1185">Reference proteome</keyword>
<accession>A0A7D3ZGX7</accession>
<evidence type="ECO:0000313" key="2">
    <source>
        <dbReference type="EMBL" id="QKG23277.1"/>
    </source>
</evidence>
<dbReference type="RefSeq" id="WP_173097260.1">
    <property type="nucleotide sequence ID" value="NZ_CP053892.1"/>
</dbReference>
<sequence>MSDITGSSQSEPGQSGPSLGEVLQESTQRLETDLANDVPPQQALENSRPANFLPESQG</sequence>
<feature type="compositionally biased region" description="Low complexity" evidence="1">
    <location>
        <begin position="1"/>
        <end position="21"/>
    </location>
</feature>
<dbReference type="Proteomes" id="UP000501240">
    <property type="component" value="Chromosome"/>
</dbReference>
<reference evidence="2 3" key="1">
    <citation type="submission" date="2020-05" db="EMBL/GenBank/DDBJ databases">
        <title>Actinomadura verrucosospora NRRL-B18236 (PFL_A860) Genome sequencing and assembly.</title>
        <authorList>
            <person name="Samborskyy M."/>
        </authorList>
    </citation>
    <scope>NUCLEOTIDE SEQUENCE [LARGE SCALE GENOMIC DNA]</scope>
    <source>
        <strain evidence="2 3">NRRL:B18236</strain>
    </source>
</reference>
<evidence type="ECO:0000256" key="1">
    <source>
        <dbReference type="SAM" id="MobiDB-lite"/>
    </source>
</evidence>
<protein>
    <submittedName>
        <fullName evidence="2">Uncharacterized protein</fullName>
    </submittedName>
</protein>